<evidence type="ECO:0000259" key="1">
    <source>
        <dbReference type="Pfam" id="PF26109"/>
    </source>
</evidence>
<dbReference type="InterPro" id="IPR059019">
    <property type="entry name" value="WHD_CapW"/>
</dbReference>
<dbReference type="AlphaFoldDB" id="A0A5Q4ZYA0"/>
<keyword evidence="2" id="KW-0614">Plasmid</keyword>
<dbReference type="Pfam" id="PF26109">
    <property type="entry name" value="WHD_BrxR"/>
    <property type="match status" value="1"/>
</dbReference>
<accession>A0A5Q4ZYA0</accession>
<evidence type="ECO:0000313" key="2">
    <source>
        <dbReference type="EMBL" id="VVV06833.1"/>
    </source>
</evidence>
<gene>
    <name evidence="2" type="ORF">AW0309160_04327</name>
</gene>
<protein>
    <recommendedName>
        <fullName evidence="1">DNA-binding transcriptional repressor CapW winged helix-turn-helix domain-containing protein</fullName>
    </recommendedName>
</protein>
<sequence>MSRALLDDVVLKLIDALLIKNGHVTSRDVYKYVGLGRQKVSTLFQIYLNQNPNSMSYVPGKRKYIVSDSFKPQFLNEDEAEIFIKSLEIVFGTFT</sequence>
<geneLocation type="plasmid" evidence="2">
    <name>pAWOD_1</name>
</geneLocation>
<feature type="domain" description="DNA-binding transcriptional repressor CapW winged helix-turn-helix" evidence="1">
    <location>
        <begin position="11"/>
        <end position="82"/>
    </location>
</feature>
<name>A0A5Q4ZYA0_9GAMM</name>
<organism evidence="2">
    <name type="scientific">Aliivibrio wodanis</name>
    <dbReference type="NCBI Taxonomy" id="80852"/>
    <lineage>
        <taxon>Bacteria</taxon>
        <taxon>Pseudomonadati</taxon>
        <taxon>Pseudomonadota</taxon>
        <taxon>Gammaproteobacteria</taxon>
        <taxon>Vibrionales</taxon>
        <taxon>Vibrionaceae</taxon>
        <taxon>Aliivibrio</taxon>
    </lineage>
</organism>
<dbReference type="EMBL" id="LR721752">
    <property type="protein sequence ID" value="VVV06833.1"/>
    <property type="molecule type" value="Genomic_DNA"/>
</dbReference>
<proteinExistence type="predicted"/>
<reference evidence="2" key="1">
    <citation type="submission" date="2019-09" db="EMBL/GenBank/DDBJ databases">
        <authorList>
            <person name="Hjerde E."/>
        </authorList>
    </citation>
    <scope>NUCLEOTIDE SEQUENCE [LARGE SCALE GENOMIC DNA]</scope>
    <source>
        <strain evidence="2">06/09/160</strain>
        <plasmid evidence="2">pAWOD_1</plasmid>
    </source>
</reference>
<dbReference type="RefSeq" id="WP_176453930.1">
    <property type="nucleotide sequence ID" value="NZ_LR721752.1"/>
</dbReference>